<feature type="region of interest" description="Disordered" evidence="2">
    <location>
        <begin position="224"/>
        <end position="354"/>
    </location>
</feature>
<feature type="domain" description="J" evidence="3">
    <location>
        <begin position="456"/>
        <end position="520"/>
    </location>
</feature>
<dbReference type="SUPFAM" id="SSF46565">
    <property type="entry name" value="Chaperone J-domain"/>
    <property type="match status" value="1"/>
</dbReference>
<dbReference type="InterPro" id="IPR036869">
    <property type="entry name" value="J_dom_sf"/>
</dbReference>
<dbReference type="PROSITE" id="PS50076">
    <property type="entry name" value="DNAJ_2"/>
    <property type="match status" value="1"/>
</dbReference>
<dbReference type="CDD" id="cd06257">
    <property type="entry name" value="DnaJ"/>
    <property type="match status" value="1"/>
</dbReference>
<dbReference type="AlphaFoldDB" id="A0A397YJW0"/>
<dbReference type="Proteomes" id="UP000264353">
    <property type="component" value="Chromosome A7"/>
</dbReference>
<dbReference type="Gene3D" id="1.10.287.110">
    <property type="entry name" value="DnaJ domain"/>
    <property type="match status" value="1"/>
</dbReference>
<gene>
    <name evidence="4" type="ORF">BRARA_G01068</name>
</gene>
<dbReference type="PANTHER" id="PTHR23172:SF68">
    <property type="entry name" value="DNAJ DOMAIN PROTEIN"/>
    <property type="match status" value="1"/>
</dbReference>
<dbReference type="FunFam" id="1.10.287.110:FF:000009">
    <property type="entry name" value="Auxilin-related protein 1"/>
    <property type="match status" value="1"/>
</dbReference>
<feature type="region of interest" description="Disordered" evidence="2">
    <location>
        <begin position="377"/>
        <end position="399"/>
    </location>
</feature>
<evidence type="ECO:0000313" key="4">
    <source>
        <dbReference type="EMBL" id="RID53691.1"/>
    </source>
</evidence>
<protein>
    <recommendedName>
        <fullName evidence="3">J domain-containing protein</fullName>
    </recommendedName>
</protein>
<evidence type="ECO:0000256" key="1">
    <source>
        <dbReference type="ARBA" id="ARBA00023054"/>
    </source>
</evidence>
<accession>A0A397YJW0</accession>
<dbReference type="PANTHER" id="PTHR23172">
    <property type="entry name" value="AUXILIN/CYCLIN G-ASSOCIATED KINASE-RELATED"/>
    <property type="match status" value="1"/>
</dbReference>
<evidence type="ECO:0000259" key="3">
    <source>
        <dbReference type="PROSITE" id="PS50076"/>
    </source>
</evidence>
<evidence type="ECO:0000313" key="5">
    <source>
        <dbReference type="Proteomes" id="UP000264353"/>
    </source>
</evidence>
<feature type="region of interest" description="Disordered" evidence="2">
    <location>
        <begin position="1"/>
        <end position="60"/>
    </location>
</feature>
<name>A0A397YJW0_BRACM</name>
<keyword evidence="1" id="KW-0175">Coiled coil</keyword>
<dbReference type="EMBL" id="CM010634">
    <property type="protein sequence ID" value="RID53691.1"/>
    <property type="molecule type" value="Genomic_DNA"/>
</dbReference>
<dbReference type="InterPro" id="IPR001623">
    <property type="entry name" value="DnaJ_domain"/>
</dbReference>
<reference evidence="4 5" key="1">
    <citation type="submission" date="2018-06" db="EMBL/GenBank/DDBJ databases">
        <title>WGS assembly of Brassica rapa FPsc.</title>
        <authorList>
            <person name="Bowman J."/>
            <person name="Kohchi T."/>
            <person name="Yamato K."/>
            <person name="Jenkins J."/>
            <person name="Shu S."/>
            <person name="Ishizaki K."/>
            <person name="Yamaoka S."/>
            <person name="Nishihama R."/>
            <person name="Nakamura Y."/>
            <person name="Berger F."/>
            <person name="Adam C."/>
            <person name="Aki S."/>
            <person name="Althoff F."/>
            <person name="Araki T."/>
            <person name="Arteaga-Vazquez M."/>
            <person name="Balasubrmanian S."/>
            <person name="Bauer D."/>
            <person name="Boehm C."/>
            <person name="Briginshaw L."/>
            <person name="Caballero-Perez J."/>
            <person name="Catarino B."/>
            <person name="Chen F."/>
            <person name="Chiyoda S."/>
            <person name="Chovatia M."/>
            <person name="Davies K."/>
            <person name="Delmans M."/>
            <person name="Demura T."/>
            <person name="Dierschke T."/>
            <person name="Dolan L."/>
            <person name="Dorantes-Acosta A."/>
            <person name="Eklund D."/>
            <person name="Florent S."/>
            <person name="Flores-Sandoval E."/>
            <person name="Fujiyama A."/>
            <person name="Fukuzawa H."/>
            <person name="Galik B."/>
            <person name="Grimanelli D."/>
            <person name="Grimwood J."/>
            <person name="Grossniklaus U."/>
            <person name="Hamada T."/>
            <person name="Haseloff J."/>
            <person name="Hetherington A."/>
            <person name="Higo A."/>
            <person name="Hirakawa Y."/>
            <person name="Hundley H."/>
            <person name="Ikeda Y."/>
            <person name="Inoue K."/>
            <person name="Inoue S."/>
            <person name="Ishida S."/>
            <person name="Jia Q."/>
            <person name="Kakita M."/>
            <person name="Kanazawa T."/>
            <person name="Kawai Y."/>
            <person name="Kawashima T."/>
            <person name="Kennedy M."/>
            <person name="Kinose K."/>
            <person name="Kinoshita T."/>
            <person name="Kohara Y."/>
            <person name="Koide E."/>
            <person name="Komatsu K."/>
            <person name="Kopischke S."/>
            <person name="Kubo M."/>
            <person name="Kyozuka J."/>
            <person name="Lagercrantz U."/>
            <person name="Lin S."/>
            <person name="Lindquist E."/>
            <person name="Lipzen A."/>
            <person name="Lu C."/>
            <person name="Luna E."/>
            <person name="Martienssen R."/>
            <person name="Minamino N."/>
            <person name="Mizutani M."/>
            <person name="Mizutani M."/>
            <person name="Mochizuki N."/>
            <person name="Monte I."/>
            <person name="Mosher R."/>
            <person name="Nagasaki H."/>
            <person name="Nakagami H."/>
            <person name="Naramoto S."/>
            <person name="Nishitani K."/>
            <person name="Ohtani M."/>
            <person name="Okamoto T."/>
            <person name="Okumura M."/>
            <person name="Phillips J."/>
            <person name="Pollak B."/>
            <person name="Reinders A."/>
            <person name="Roevekamp M."/>
            <person name="Sano R."/>
            <person name="Sawa S."/>
            <person name="Schmid M."/>
            <person name="Shirakawa M."/>
            <person name="Solano R."/>
            <person name="Spunde A."/>
            <person name="Suetsugu N."/>
            <person name="Sugano S."/>
            <person name="Sugiyama A."/>
            <person name="Sun R."/>
            <person name="Suzuki Y."/>
            <person name="Takenaka M."/>
            <person name="Takezawa D."/>
            <person name="Tomogane H."/>
            <person name="Tsuzuki M."/>
            <person name="Ueda T."/>
            <person name="Umeda M."/>
            <person name="Ward J."/>
            <person name="Watanabe Y."/>
            <person name="Yazaki K."/>
            <person name="Yokoyama R."/>
            <person name="Yoshitake Y."/>
            <person name="Yotsui I."/>
            <person name="Zachgo S."/>
            <person name="Schmutz J."/>
        </authorList>
    </citation>
    <scope>NUCLEOTIDE SEQUENCE [LARGE SCALE GENOMIC DNA]</scope>
    <source>
        <strain evidence="5">cv. B-3</strain>
    </source>
</reference>
<proteinExistence type="predicted"/>
<feature type="compositionally biased region" description="Polar residues" evidence="2">
    <location>
        <begin position="28"/>
        <end position="60"/>
    </location>
</feature>
<feature type="region of interest" description="Disordered" evidence="2">
    <location>
        <begin position="167"/>
        <end position="195"/>
    </location>
</feature>
<sequence length="521" mass="56190">MDEFGVLTERYGIKPQGKSAPMAASKRPPTTTPQSLNNPGVANPKSKSYSSNNDIFFTSSSTNRNGFDDFDVFGGGLNKPTNTKSSSLNGDDLMFSTNFGMKTSSSSSARGFDDVDLFGAVPVSVGVGNDDIFGAFSSSTKQDSAGVDDLLGDMGGFGLESKTWNQSSSGNNGFDELIPGFGGSSQTTSSKTSASSNFADADPFVVLESTTSGLFVDPLDEFAASVSSPGEKPSQSSTKLKPPPKPTQKVDRVTSSGLSSIDELEDFAMGTSTMRRSASASDTASKFRAAEDAGTKKQQFGADDLDSFFSSGHRSSSVPKSRTTTEATRKQAAVNVPKKTPNGVSSAKKPPPPANLVDDFSALFGGDPIFREFEEIPGESDERRKARWDREQRTKSRVAQAVADMNNRDHQSRIEQEQRTRISEGVDAEIRRWATGKEGNMRALLSSLQIVLWPGCGWEAVSLTDLITSSAVKKVYRKATLYVHPDKVQQKGATLEQKYIAEKVFDILKEAWNKFNKEELS</sequence>
<feature type="compositionally biased region" description="Low complexity" evidence="2">
    <location>
        <begin position="184"/>
        <end position="195"/>
    </location>
</feature>
<organism evidence="4 5">
    <name type="scientific">Brassica campestris</name>
    <name type="common">Field mustard</name>
    <dbReference type="NCBI Taxonomy" id="3711"/>
    <lineage>
        <taxon>Eukaryota</taxon>
        <taxon>Viridiplantae</taxon>
        <taxon>Streptophyta</taxon>
        <taxon>Embryophyta</taxon>
        <taxon>Tracheophyta</taxon>
        <taxon>Spermatophyta</taxon>
        <taxon>Magnoliopsida</taxon>
        <taxon>eudicotyledons</taxon>
        <taxon>Gunneridae</taxon>
        <taxon>Pentapetalae</taxon>
        <taxon>rosids</taxon>
        <taxon>malvids</taxon>
        <taxon>Brassicales</taxon>
        <taxon>Brassicaceae</taxon>
        <taxon>Brassiceae</taxon>
        <taxon>Brassica</taxon>
    </lineage>
</organism>
<evidence type="ECO:0000256" key="2">
    <source>
        <dbReference type="SAM" id="MobiDB-lite"/>
    </source>
</evidence>
<feature type="compositionally biased region" description="Low complexity" evidence="2">
    <location>
        <begin position="307"/>
        <end position="317"/>
    </location>
</feature>
<feature type="compositionally biased region" description="Polar residues" evidence="2">
    <location>
        <begin position="270"/>
        <end position="284"/>
    </location>
</feature>
<feature type="compositionally biased region" description="Basic and acidic residues" evidence="2">
    <location>
        <begin position="377"/>
        <end position="394"/>
    </location>
</feature>